<dbReference type="InterPro" id="IPR038614">
    <property type="entry name" value="GK_N_sf"/>
</dbReference>
<keyword evidence="3" id="KW-0808">Transferase</keyword>
<name>A0ABV6YV48_UNCC1</name>
<sequence>MNISASFNFQDIRQDAHLILQAGLQAVEPANLIQKAIEKLKLERGPVFQSFFESTDQEIILVGAGKAVTAMTRGLLAAMEQRVIRGNTIGSSQAQAPLSTIEYTVGGHPVPDESSLRASQRLISFIENTAASTGIVNLLSGGASSLLSIPEKPLTLADLQQLYQVLIHCGATIDEINCLRKHCSVLAGGGLAKVARPRKVLSFIISDVVGDPLDVIGSGPTAPDESSFIDAMNIVTHYKLEHKIPATVFNLVQAGCNGEIPETPGVNDPIFEKVTNIIVGNNHMALEKMAWKAQQLGYEPLILSDLRAGTVHDLAHKHMAIIFQDEPTESQIPPPIAYISGGEGTVNVTGSGKGGRNQEFVLESITAIAGHPIVVASMGSDGIDGNTAAAGAIADGWSLTRARKKALDHHEYLHHNDSFHFFEALHDLIITGPTGTNVMDLRLILTRKDVP</sequence>
<dbReference type="PANTHER" id="PTHR12227:SF0">
    <property type="entry name" value="GLYCERATE KINASE"/>
    <property type="match status" value="1"/>
</dbReference>
<protein>
    <submittedName>
        <fullName evidence="3">Glycerate kinase</fullName>
    </submittedName>
</protein>
<dbReference type="Pfam" id="PF05161">
    <property type="entry name" value="MOFRL"/>
    <property type="match status" value="1"/>
</dbReference>
<feature type="domain" description="MOFRL" evidence="1">
    <location>
        <begin position="337"/>
        <end position="440"/>
    </location>
</feature>
<dbReference type="InterPro" id="IPR007835">
    <property type="entry name" value="MOFRL"/>
</dbReference>
<dbReference type="PANTHER" id="PTHR12227">
    <property type="entry name" value="GLYCERATE KINASE"/>
    <property type="match status" value="1"/>
</dbReference>
<proteinExistence type="predicted"/>
<dbReference type="InterPro" id="IPR039760">
    <property type="entry name" value="MOFRL_protein"/>
</dbReference>
<evidence type="ECO:0000313" key="3">
    <source>
        <dbReference type="EMBL" id="MFC1850074.1"/>
    </source>
</evidence>
<dbReference type="GO" id="GO:0016301">
    <property type="term" value="F:kinase activity"/>
    <property type="evidence" value="ECO:0007669"/>
    <property type="project" value="UniProtKB-KW"/>
</dbReference>
<comment type="caution">
    <text evidence="3">The sequence shown here is derived from an EMBL/GenBank/DDBJ whole genome shotgun (WGS) entry which is preliminary data.</text>
</comment>
<evidence type="ECO:0000313" key="4">
    <source>
        <dbReference type="Proteomes" id="UP001594351"/>
    </source>
</evidence>
<dbReference type="EMBL" id="JBHPBY010000074">
    <property type="protein sequence ID" value="MFC1850074.1"/>
    <property type="molecule type" value="Genomic_DNA"/>
</dbReference>
<dbReference type="Proteomes" id="UP001594351">
    <property type="component" value="Unassembled WGS sequence"/>
</dbReference>
<reference evidence="3 4" key="1">
    <citation type="submission" date="2024-09" db="EMBL/GenBank/DDBJ databases">
        <title>Laminarin stimulates single cell rates of sulfate reduction while oxygen inhibits transcriptomic activity in coastal marine sediment.</title>
        <authorList>
            <person name="Lindsay M."/>
            <person name="Orcutt B."/>
            <person name="Emerson D."/>
            <person name="Stepanauskas R."/>
            <person name="D'Angelo T."/>
        </authorList>
    </citation>
    <scope>NUCLEOTIDE SEQUENCE [LARGE SCALE GENOMIC DNA]</scope>
    <source>
        <strain evidence="3">SAG AM-311-K15</strain>
    </source>
</reference>
<gene>
    <name evidence="3" type="ORF">ACFL27_07775</name>
</gene>
<evidence type="ECO:0000259" key="2">
    <source>
        <dbReference type="Pfam" id="PF13660"/>
    </source>
</evidence>
<dbReference type="InterPro" id="IPR037035">
    <property type="entry name" value="GK-like_C_sf"/>
</dbReference>
<organism evidence="3 4">
    <name type="scientific">candidate division CSSED10-310 bacterium</name>
    <dbReference type="NCBI Taxonomy" id="2855610"/>
    <lineage>
        <taxon>Bacteria</taxon>
        <taxon>Bacteria division CSSED10-310</taxon>
    </lineage>
</organism>
<dbReference type="InterPro" id="IPR025286">
    <property type="entry name" value="MOFRL_assoc_dom"/>
</dbReference>
<feature type="domain" description="MOFRL-associated" evidence="2">
    <location>
        <begin position="16"/>
        <end position="252"/>
    </location>
</feature>
<accession>A0ABV6YV48</accession>
<dbReference type="Gene3D" id="3.40.1480.10">
    <property type="entry name" value="MOFRL domain"/>
    <property type="match status" value="1"/>
</dbReference>
<keyword evidence="3" id="KW-0418">Kinase</keyword>
<evidence type="ECO:0000259" key="1">
    <source>
        <dbReference type="Pfam" id="PF05161"/>
    </source>
</evidence>
<dbReference type="Pfam" id="PF13660">
    <property type="entry name" value="DUF4147"/>
    <property type="match status" value="1"/>
</dbReference>
<dbReference type="SUPFAM" id="SSF82544">
    <property type="entry name" value="GckA/TtuD-like"/>
    <property type="match status" value="1"/>
</dbReference>
<keyword evidence="4" id="KW-1185">Reference proteome</keyword>
<dbReference type="Gene3D" id="3.40.50.10180">
    <property type="entry name" value="Glycerate kinase, MOFRL-like N-terminal domain"/>
    <property type="match status" value="1"/>
</dbReference>